<protein>
    <recommendedName>
        <fullName evidence="1">DUF4283 domain-containing protein</fullName>
    </recommendedName>
</protein>
<name>A0A6J5WD16_PRUAR</name>
<evidence type="ECO:0000259" key="1">
    <source>
        <dbReference type="Pfam" id="PF14111"/>
    </source>
</evidence>
<organism evidence="2 3">
    <name type="scientific">Prunus armeniaca</name>
    <name type="common">Apricot</name>
    <name type="synonym">Armeniaca vulgaris</name>
    <dbReference type="NCBI Taxonomy" id="36596"/>
    <lineage>
        <taxon>Eukaryota</taxon>
        <taxon>Viridiplantae</taxon>
        <taxon>Streptophyta</taxon>
        <taxon>Embryophyta</taxon>
        <taxon>Tracheophyta</taxon>
        <taxon>Spermatophyta</taxon>
        <taxon>Magnoliopsida</taxon>
        <taxon>eudicotyledons</taxon>
        <taxon>Gunneridae</taxon>
        <taxon>Pentapetalae</taxon>
        <taxon>rosids</taxon>
        <taxon>fabids</taxon>
        <taxon>Rosales</taxon>
        <taxon>Rosaceae</taxon>
        <taxon>Amygdaloideae</taxon>
        <taxon>Amygdaleae</taxon>
        <taxon>Prunus</taxon>
    </lineage>
</organism>
<keyword evidence="3" id="KW-1185">Reference proteome</keyword>
<evidence type="ECO:0000313" key="2">
    <source>
        <dbReference type="EMBL" id="CAB4299606.1"/>
    </source>
</evidence>
<dbReference type="InterPro" id="IPR025558">
    <property type="entry name" value="DUF4283"/>
</dbReference>
<dbReference type="AlphaFoldDB" id="A0A6J5WD16"/>
<reference evidence="3" key="1">
    <citation type="journal article" date="2020" name="Genome Biol.">
        <title>Gamete binning: chromosome-level and haplotype-resolved genome assembly enabled by high-throughput single-cell sequencing of gamete genomes.</title>
        <authorList>
            <person name="Campoy J.A."/>
            <person name="Sun H."/>
            <person name="Goel M."/>
            <person name="Jiao W.-B."/>
            <person name="Folz-Donahue K."/>
            <person name="Wang N."/>
            <person name="Rubio M."/>
            <person name="Liu C."/>
            <person name="Kukat C."/>
            <person name="Ruiz D."/>
            <person name="Huettel B."/>
            <person name="Schneeberger K."/>
        </authorList>
    </citation>
    <scope>NUCLEOTIDE SEQUENCE [LARGE SCALE GENOMIC DNA]</scope>
    <source>
        <strain evidence="3">cv. Rojo Pasion</strain>
    </source>
</reference>
<dbReference type="OrthoDB" id="1750606at2759"/>
<dbReference type="Pfam" id="PF14111">
    <property type="entry name" value="DUF4283"/>
    <property type="match status" value="1"/>
</dbReference>
<feature type="domain" description="DUF4283" evidence="1">
    <location>
        <begin position="2"/>
        <end position="48"/>
    </location>
</feature>
<proteinExistence type="predicted"/>
<sequence length="62" mass="7075">MWWPKAVVTIVDIRKDRISCTFNSNEERKTIIRGGPWLFNGYLLVMAEADGTTNPKHIPLSS</sequence>
<dbReference type="EMBL" id="CAEKKB010000002">
    <property type="protein sequence ID" value="CAB4299606.1"/>
    <property type="molecule type" value="Genomic_DNA"/>
</dbReference>
<accession>A0A6J5WD16</accession>
<gene>
    <name evidence="2" type="ORF">ORAREDHAP_LOCUS14168</name>
</gene>
<evidence type="ECO:0000313" key="3">
    <source>
        <dbReference type="Proteomes" id="UP000507245"/>
    </source>
</evidence>
<dbReference type="Proteomes" id="UP000507245">
    <property type="component" value="Unassembled WGS sequence"/>
</dbReference>